<dbReference type="OrthoDB" id="5840532at2759"/>
<dbReference type="GeneID" id="26807932"/>
<keyword evidence="4" id="KW-0812">Transmembrane</keyword>
<comment type="caution">
    <text evidence="5">The sequence shown here is derived from an EMBL/GenBank/DDBJ whole genome shotgun (WGS) entry which is preliminary data.</text>
</comment>
<dbReference type="Gene3D" id="3.40.50.720">
    <property type="entry name" value="NAD(P)-binding Rossmann-like Domain"/>
    <property type="match status" value="1"/>
</dbReference>
<keyword evidence="4" id="KW-1133">Transmembrane helix</keyword>
<dbReference type="Pfam" id="PF00106">
    <property type="entry name" value="adh_short"/>
    <property type="match status" value="1"/>
</dbReference>
<dbReference type="GO" id="GO:0016616">
    <property type="term" value="F:oxidoreductase activity, acting on the CH-OH group of donors, NAD or NADP as acceptor"/>
    <property type="evidence" value="ECO:0007669"/>
    <property type="project" value="TreeGrafter"/>
</dbReference>
<evidence type="ECO:0000313" key="6">
    <source>
        <dbReference type="Proteomes" id="UP000037505"/>
    </source>
</evidence>
<dbReference type="PRINTS" id="PR00081">
    <property type="entry name" value="GDHRDH"/>
</dbReference>
<dbReference type="SUPFAM" id="SSF51735">
    <property type="entry name" value="NAD(P)-binding Rossmann-fold domains"/>
    <property type="match status" value="1"/>
</dbReference>
<evidence type="ECO:0000256" key="1">
    <source>
        <dbReference type="ARBA" id="ARBA00006484"/>
    </source>
</evidence>
<dbReference type="PANTHER" id="PTHR24322">
    <property type="entry name" value="PKSB"/>
    <property type="match status" value="1"/>
</dbReference>
<dbReference type="InterPro" id="IPR036291">
    <property type="entry name" value="NAD(P)-bd_dom_sf"/>
</dbReference>
<feature type="transmembrane region" description="Helical" evidence="4">
    <location>
        <begin position="63"/>
        <end position="84"/>
    </location>
</feature>
<dbReference type="PRINTS" id="PR00080">
    <property type="entry name" value="SDRFAMILY"/>
</dbReference>
<evidence type="ECO:0000313" key="5">
    <source>
        <dbReference type="EMBL" id="KNG84652.1"/>
    </source>
</evidence>
<gene>
    <name evidence="5" type="ORF">ANOM_006128</name>
</gene>
<dbReference type="STRING" id="1509407.A0A0L1IYS4"/>
<evidence type="ECO:0000256" key="3">
    <source>
        <dbReference type="RuleBase" id="RU000363"/>
    </source>
</evidence>
<proteinExistence type="inferred from homology"/>
<reference evidence="5 6" key="1">
    <citation type="submission" date="2014-06" db="EMBL/GenBank/DDBJ databases">
        <title>The Genome of the Aflatoxigenic Filamentous Fungus Aspergillus nomius.</title>
        <authorList>
            <person name="Moore M.G."/>
            <person name="Shannon B.M."/>
            <person name="Brian M.M."/>
        </authorList>
    </citation>
    <scope>NUCLEOTIDE SEQUENCE [LARGE SCALE GENOMIC DNA]</scope>
    <source>
        <strain evidence="5 6">NRRL 13137</strain>
    </source>
</reference>
<protein>
    <submittedName>
        <fullName evidence="5">Short-chain dehydrogenase/reductase family protein</fullName>
    </submittedName>
</protein>
<organism evidence="5 6">
    <name type="scientific">Aspergillus nomiae NRRL (strain ATCC 15546 / NRRL 13137 / CBS 260.88 / M93)</name>
    <dbReference type="NCBI Taxonomy" id="1509407"/>
    <lineage>
        <taxon>Eukaryota</taxon>
        <taxon>Fungi</taxon>
        <taxon>Dikarya</taxon>
        <taxon>Ascomycota</taxon>
        <taxon>Pezizomycotina</taxon>
        <taxon>Eurotiomycetes</taxon>
        <taxon>Eurotiomycetidae</taxon>
        <taxon>Eurotiales</taxon>
        <taxon>Aspergillaceae</taxon>
        <taxon>Aspergillus</taxon>
        <taxon>Aspergillus subgen. Circumdati</taxon>
    </lineage>
</organism>
<keyword evidence="6" id="KW-1185">Reference proteome</keyword>
<evidence type="ECO:0000256" key="4">
    <source>
        <dbReference type="SAM" id="Phobius"/>
    </source>
</evidence>
<dbReference type="EMBL" id="JNOM01000195">
    <property type="protein sequence ID" value="KNG84652.1"/>
    <property type="molecule type" value="Genomic_DNA"/>
</dbReference>
<sequence length="346" mass="37158">MPPTKRILTTAAPRTTPLQTPKWHSALTLDLVLSVLRRTILHPWPAWILVLSLRAQVTPATDLAFIIATGYAVLLTLVAIAGVVNARVAYGLPRTVELSEEIYAMRGVGVAVLDLKDEREVELCEGVEYYTCDVGSREALELGTPTVLINCAAARINGLPLLSLSAEAFQKTIQTNLFAVFHTCQTFLPRMLAAPSGGTIVNVSSVLGQLCPAGLADYSTSKAGLSALHRTLEAELRVSGDDEKVKMILVEPGQVATPLFASVKTPNKFIAPVLEPVHVAREIVSAIEEGRGGVIRLPAYATMVNWYAVLPAGLQRLARFLSGVDHAVAPTTTQKSHDEPKAAKTE</sequence>
<comment type="similarity">
    <text evidence="1 3">Belongs to the short-chain dehydrogenases/reductases (SDR) family.</text>
</comment>
<dbReference type="AlphaFoldDB" id="A0A0L1IYS4"/>
<dbReference type="PANTHER" id="PTHR24322:SF736">
    <property type="entry name" value="RETINOL DEHYDROGENASE 10"/>
    <property type="match status" value="1"/>
</dbReference>
<accession>A0A0L1IYS4</accession>
<keyword evidence="2" id="KW-0560">Oxidoreductase</keyword>
<dbReference type="Proteomes" id="UP000037505">
    <property type="component" value="Unassembled WGS sequence"/>
</dbReference>
<keyword evidence="4" id="KW-0472">Membrane</keyword>
<evidence type="ECO:0000256" key="2">
    <source>
        <dbReference type="ARBA" id="ARBA00023002"/>
    </source>
</evidence>
<dbReference type="InterPro" id="IPR002347">
    <property type="entry name" value="SDR_fam"/>
</dbReference>
<name>A0A0L1IYS4_ASPN3</name>
<dbReference type="RefSeq" id="XP_015405575.1">
    <property type="nucleotide sequence ID" value="XM_015551385.1"/>
</dbReference>